<dbReference type="SUPFAM" id="SSF52540">
    <property type="entry name" value="P-loop containing nucleoside triphosphate hydrolases"/>
    <property type="match status" value="1"/>
</dbReference>
<dbReference type="InterPro" id="IPR058922">
    <property type="entry name" value="WHD_DRP"/>
</dbReference>
<feature type="domain" description="Disease resistance protein At4g27190-like leucine-rich repeats" evidence="8">
    <location>
        <begin position="865"/>
        <end position="978"/>
    </location>
</feature>
<dbReference type="InterPro" id="IPR042197">
    <property type="entry name" value="Apaf_helical"/>
</dbReference>
<keyword evidence="3" id="KW-0677">Repeat</keyword>
<dbReference type="InterPro" id="IPR057135">
    <property type="entry name" value="At4g27190-like_LRR"/>
</dbReference>
<dbReference type="InterPro" id="IPR001611">
    <property type="entry name" value="Leu-rich_rpt"/>
</dbReference>
<dbReference type="PRINTS" id="PR00364">
    <property type="entry name" value="DISEASERSIST"/>
</dbReference>
<dbReference type="Pfam" id="PF13855">
    <property type="entry name" value="LRR_8"/>
    <property type="match status" value="1"/>
</dbReference>
<dbReference type="InterPro" id="IPR027417">
    <property type="entry name" value="P-loop_NTPase"/>
</dbReference>
<feature type="domain" description="Disease resistance protein winged helix" evidence="9">
    <location>
        <begin position="447"/>
        <end position="515"/>
    </location>
</feature>
<dbReference type="Pfam" id="PF00931">
    <property type="entry name" value="NB-ARC"/>
    <property type="match status" value="1"/>
</dbReference>
<keyword evidence="5" id="KW-0611">Plant defense</keyword>
<evidence type="ECO:0000259" key="7">
    <source>
        <dbReference type="Pfam" id="PF00931"/>
    </source>
</evidence>
<sequence>MGGSGLPSVGSKPNALCPSGISLIGKFAGTGARRRNQVNFNYYRDKSMKYVETTLAVINCIGAPVCKYLGYHRNHDDYVRKFKSIRDELKCKTEDMELQLKAELLHPLGKIPKKGVHNWLEKAKAMIVEAQGVENKVCNGRYLCRARNGKLVEEKTGEMQTFLDKSPNASESLVIDGPNVGFPLPTSELVGEKAVRDEIWKCLMQEEVSKIGVWGMGGVGKTTIMKHIHNDLLKQSRFDKVIWVTISKDFNVVKLQDAIASALNLKGYLAEKSDEVIRAVILSAMLKRAGKHVLILDDVWDEFSLEEVEIPEPSSSNGCKMVLTTRSKQVCNRMGCKDMLVRPLSKDDALILFLSRVGPNTVQNKTIMPTLELVVNECDGLPLTIFVVAGTLKGQNDPIIWKNALKELKRQTWMVKEVEDKVIERLRFSFDHLKDDEVKQCFLYCALYPEDFEIFKDELTECWIDEGFIDEMDSRQDMKDKGHVILKRLEDNCLLEDATSDWPRVKMHDALRDMALAITSMNPRYMTQAGMQLKKLPKEEEWRADIEKVSLMRNSISEIPQDMFAPDCQLLTTLLLQHNRIEKIPDSFFANMPRLRVLNLSCTSIQSLPDSISELKELTTLLLHDCGRLRHVPRLSKLQGLKKLDLRWTIIEKVPQGMEILVDLRYLDLCCTYLKYIPAGVLSKLSRLQHLKINLSNTKARVEEVLTLQNLECFEWYFQDSRELNKFVSAMKQSKKSLVRYALQVGQRHMGGRINDKIVKIWGYRFCEGELIMLPLDIQDLFINACRDLRSLSDHIPCLENAIDLRFCTILNCQDIKCVVSWPFSSSSTHPFQSLERLDLYNLPDLREVIKVERFGSATSSILLPPASFSLLKVIDIRDCWSMKTLLPHWLLSNLQNLEEISVDRCDDLIQVLGAPTSEGEEIVSDASIKFSLPKLRELRLYSLPELVSICSTSGVMVCDSLRLIHVHGCSKLKRIPPFVPLVGNGQPYAYAPPSLQISSITQWMESLEWDDPNFKNLLQPHFIDHYFRNR</sequence>
<evidence type="ECO:0000259" key="8">
    <source>
        <dbReference type="Pfam" id="PF23247"/>
    </source>
</evidence>
<dbReference type="InterPro" id="IPR032675">
    <property type="entry name" value="LRR_dom_sf"/>
</dbReference>
<keyword evidence="2" id="KW-0433">Leucine-rich repeat</keyword>
<protein>
    <recommendedName>
        <fullName evidence="12">NB-ARC domain-containing protein</fullName>
    </recommendedName>
</protein>
<keyword evidence="4" id="KW-0547">Nucleotide-binding</keyword>
<keyword evidence="11" id="KW-1185">Reference proteome</keyword>
<comment type="caution">
    <text evidence="10">The sequence shown here is derived from an EMBL/GenBank/DDBJ whole genome shotgun (WGS) entry which is preliminary data.</text>
</comment>
<dbReference type="Gene3D" id="1.10.8.430">
    <property type="entry name" value="Helical domain of apoptotic protease-activating factors"/>
    <property type="match status" value="1"/>
</dbReference>
<dbReference type="PROSITE" id="PS51450">
    <property type="entry name" value="LRR"/>
    <property type="match status" value="1"/>
</dbReference>
<comment type="similarity">
    <text evidence="1">Belongs to the disease resistance NB-LRR family.</text>
</comment>
<keyword evidence="6" id="KW-0067">ATP-binding</keyword>
<accession>A0ABR2RX79</accession>
<evidence type="ECO:0000256" key="3">
    <source>
        <dbReference type="ARBA" id="ARBA00022737"/>
    </source>
</evidence>
<evidence type="ECO:0000256" key="4">
    <source>
        <dbReference type="ARBA" id="ARBA00022741"/>
    </source>
</evidence>
<evidence type="ECO:0000313" key="11">
    <source>
        <dbReference type="Proteomes" id="UP001396334"/>
    </source>
</evidence>
<evidence type="ECO:0000259" key="9">
    <source>
        <dbReference type="Pfam" id="PF23559"/>
    </source>
</evidence>
<evidence type="ECO:0000256" key="2">
    <source>
        <dbReference type="ARBA" id="ARBA00022614"/>
    </source>
</evidence>
<dbReference type="Pfam" id="PF23559">
    <property type="entry name" value="WHD_DRP"/>
    <property type="match status" value="1"/>
</dbReference>
<dbReference type="SUPFAM" id="SSF52058">
    <property type="entry name" value="L domain-like"/>
    <property type="match status" value="1"/>
</dbReference>
<organism evidence="10 11">
    <name type="scientific">Hibiscus sabdariffa</name>
    <name type="common">roselle</name>
    <dbReference type="NCBI Taxonomy" id="183260"/>
    <lineage>
        <taxon>Eukaryota</taxon>
        <taxon>Viridiplantae</taxon>
        <taxon>Streptophyta</taxon>
        <taxon>Embryophyta</taxon>
        <taxon>Tracheophyta</taxon>
        <taxon>Spermatophyta</taxon>
        <taxon>Magnoliopsida</taxon>
        <taxon>eudicotyledons</taxon>
        <taxon>Gunneridae</taxon>
        <taxon>Pentapetalae</taxon>
        <taxon>rosids</taxon>
        <taxon>malvids</taxon>
        <taxon>Malvales</taxon>
        <taxon>Malvaceae</taxon>
        <taxon>Malvoideae</taxon>
        <taxon>Hibiscus</taxon>
    </lineage>
</organism>
<dbReference type="InterPro" id="IPR002182">
    <property type="entry name" value="NB-ARC"/>
</dbReference>
<dbReference type="PANTHER" id="PTHR33463">
    <property type="entry name" value="NB-ARC DOMAIN-CONTAINING PROTEIN-RELATED"/>
    <property type="match status" value="1"/>
</dbReference>
<evidence type="ECO:0008006" key="12">
    <source>
        <dbReference type="Google" id="ProtNLM"/>
    </source>
</evidence>
<proteinExistence type="inferred from homology"/>
<dbReference type="Gene3D" id="3.40.50.300">
    <property type="entry name" value="P-loop containing nucleotide triphosphate hydrolases"/>
    <property type="match status" value="1"/>
</dbReference>
<name>A0ABR2RX79_9ROSI</name>
<dbReference type="EMBL" id="JBBPBN010000020">
    <property type="protein sequence ID" value="KAK9017566.1"/>
    <property type="molecule type" value="Genomic_DNA"/>
</dbReference>
<dbReference type="Proteomes" id="UP001396334">
    <property type="component" value="Unassembled WGS sequence"/>
</dbReference>
<evidence type="ECO:0000256" key="1">
    <source>
        <dbReference type="ARBA" id="ARBA00008894"/>
    </source>
</evidence>
<dbReference type="InterPro" id="IPR050905">
    <property type="entry name" value="Plant_NBS-LRR"/>
</dbReference>
<gene>
    <name evidence="10" type="ORF">V6N11_080044</name>
</gene>
<evidence type="ECO:0000313" key="10">
    <source>
        <dbReference type="EMBL" id="KAK9017566.1"/>
    </source>
</evidence>
<reference evidence="10 11" key="1">
    <citation type="journal article" date="2024" name="G3 (Bethesda)">
        <title>Genome assembly of Hibiscus sabdariffa L. provides insights into metabolisms of medicinal natural products.</title>
        <authorList>
            <person name="Kim T."/>
        </authorList>
    </citation>
    <scope>NUCLEOTIDE SEQUENCE [LARGE SCALE GENOMIC DNA]</scope>
    <source>
        <strain evidence="10">TK-2024</strain>
        <tissue evidence="10">Old leaves</tissue>
    </source>
</reference>
<feature type="domain" description="NB-ARC" evidence="7">
    <location>
        <begin position="196"/>
        <end position="362"/>
    </location>
</feature>
<dbReference type="Gene3D" id="3.80.10.10">
    <property type="entry name" value="Ribonuclease Inhibitor"/>
    <property type="match status" value="1"/>
</dbReference>
<dbReference type="Pfam" id="PF23247">
    <property type="entry name" value="LRR_RPS2"/>
    <property type="match status" value="1"/>
</dbReference>
<evidence type="ECO:0000256" key="6">
    <source>
        <dbReference type="ARBA" id="ARBA00022840"/>
    </source>
</evidence>
<evidence type="ECO:0000256" key="5">
    <source>
        <dbReference type="ARBA" id="ARBA00022821"/>
    </source>
</evidence>
<dbReference type="SMART" id="SM00369">
    <property type="entry name" value="LRR_TYP"/>
    <property type="match status" value="3"/>
</dbReference>
<dbReference type="InterPro" id="IPR003591">
    <property type="entry name" value="Leu-rich_rpt_typical-subtyp"/>
</dbReference>
<dbReference type="PANTHER" id="PTHR33463:SF212">
    <property type="entry name" value="AND NB-ARC DOMAINS-CONTAINING DISEASE RESISTANCE PROTEIN, PUTATIVE-RELATED"/>
    <property type="match status" value="1"/>
</dbReference>